<dbReference type="EMBL" id="SORX01000001">
    <property type="protein sequence ID" value="TFE03991.1"/>
    <property type="molecule type" value="Genomic_DNA"/>
</dbReference>
<keyword evidence="3" id="KW-1185">Reference proteome</keyword>
<proteinExistence type="predicted"/>
<organism evidence="2 3">
    <name type="scientific">Jeotgalibacillus salarius</name>
    <dbReference type="NCBI Taxonomy" id="546023"/>
    <lineage>
        <taxon>Bacteria</taxon>
        <taxon>Bacillati</taxon>
        <taxon>Bacillota</taxon>
        <taxon>Bacilli</taxon>
        <taxon>Bacillales</taxon>
        <taxon>Caryophanaceae</taxon>
        <taxon>Jeotgalibacillus</taxon>
    </lineage>
</organism>
<dbReference type="InterPro" id="IPR011528">
    <property type="entry name" value="NERD"/>
</dbReference>
<gene>
    <name evidence="2" type="ORF">E2626_01290</name>
</gene>
<name>A0A4Y8LPR1_9BACL</name>
<comment type="caution">
    <text evidence="2">The sequence shown here is derived from an EMBL/GenBank/DDBJ whole genome shotgun (WGS) entry which is preliminary data.</text>
</comment>
<dbReference type="Pfam" id="PF08378">
    <property type="entry name" value="NERD"/>
    <property type="match status" value="1"/>
</dbReference>
<reference evidence="2 3" key="1">
    <citation type="submission" date="2019-03" db="EMBL/GenBank/DDBJ databases">
        <authorList>
            <person name="Yang Y."/>
        </authorList>
    </citation>
    <scope>NUCLEOTIDE SEQUENCE [LARGE SCALE GENOMIC DNA]</scope>
    <source>
        <strain evidence="2 3">ASL-1</strain>
    </source>
</reference>
<evidence type="ECO:0000313" key="3">
    <source>
        <dbReference type="Proteomes" id="UP000297776"/>
    </source>
</evidence>
<protein>
    <submittedName>
        <fullName evidence="2">NERD domain-containing protein</fullName>
    </submittedName>
</protein>
<dbReference type="OrthoDB" id="2734037at2"/>
<dbReference type="PROSITE" id="PS50965">
    <property type="entry name" value="NERD"/>
    <property type="match status" value="1"/>
</dbReference>
<evidence type="ECO:0000313" key="2">
    <source>
        <dbReference type="EMBL" id="TFE03991.1"/>
    </source>
</evidence>
<sequence>MENITERSWHMYSNTRTEPMQLKALKALKRRLPPNHLSLNKIEEKISILESGFHGENFFDQFTSHVLSPRCLNLRNITLPAFSETIQIDSLFITPSFILICEIKNIKGNLHFDKKGGSLSRVVNGKEEYFSCPVTQVERHKEGIEVLLKNLNVKIPVIEMVVFTNSQVKFTVRSDEQSIYNQITRIESVTRKMRELKLLYRVQVLDQKGVKELWTKIMNKSLTPYWKDVRSPYSIEENELIRGVLCIKCDKGTVLNYGKWCCQSCGHSNKENFLESVTDYFLLIKDSCSIKDLRNFLDIDSSRKALEWMYKFNFQSKEGSRPSVFFSPMYVKKT</sequence>
<accession>A0A4Y8LPR1</accession>
<feature type="domain" description="NERD" evidence="1">
    <location>
        <begin position="51"/>
        <end position="167"/>
    </location>
</feature>
<evidence type="ECO:0000259" key="1">
    <source>
        <dbReference type="PROSITE" id="PS50965"/>
    </source>
</evidence>
<dbReference type="Proteomes" id="UP000297776">
    <property type="component" value="Unassembled WGS sequence"/>
</dbReference>
<dbReference type="AlphaFoldDB" id="A0A4Y8LPR1"/>